<dbReference type="AlphaFoldDB" id="A0A376AI01"/>
<accession>A0A376AI01</accession>
<name>A0A376AI01_9HYPH</name>
<dbReference type="EMBL" id="UEYP01000004">
    <property type="protein sequence ID" value="SSC67364.1"/>
    <property type="molecule type" value="Genomic_DNA"/>
</dbReference>
<gene>
    <name evidence="2" type="ORF">RHIZ70_3072</name>
</gene>
<evidence type="ECO:0000256" key="1">
    <source>
        <dbReference type="SAM" id="MobiDB-lite"/>
    </source>
</evidence>
<organism evidence="2 3">
    <name type="scientific">Ciceribacter selenitireducens ATCC BAA-1503</name>
    <dbReference type="NCBI Taxonomy" id="1336235"/>
    <lineage>
        <taxon>Bacteria</taxon>
        <taxon>Pseudomonadati</taxon>
        <taxon>Pseudomonadota</taxon>
        <taxon>Alphaproteobacteria</taxon>
        <taxon>Hyphomicrobiales</taxon>
        <taxon>Rhizobiaceae</taxon>
        <taxon>Ciceribacter</taxon>
    </lineage>
</organism>
<feature type="region of interest" description="Disordered" evidence="1">
    <location>
        <begin position="10"/>
        <end position="31"/>
    </location>
</feature>
<reference evidence="3" key="1">
    <citation type="submission" date="2018-07" db="EMBL/GenBank/DDBJ databases">
        <authorList>
            <person name="Peiro R."/>
            <person name="Begona"/>
            <person name="Cbmso G."/>
            <person name="Lopez M."/>
            <person name="Gonzalez S."/>
        </authorList>
    </citation>
    <scope>NUCLEOTIDE SEQUENCE [LARGE SCALE GENOMIC DNA]</scope>
</reference>
<protein>
    <submittedName>
        <fullName evidence="2">Uncharacterized protein</fullName>
    </submittedName>
</protein>
<dbReference type="Proteomes" id="UP000254764">
    <property type="component" value="Unassembled WGS sequence"/>
</dbReference>
<keyword evidence="3" id="KW-1185">Reference proteome</keyword>
<evidence type="ECO:0000313" key="2">
    <source>
        <dbReference type="EMBL" id="SSC67364.1"/>
    </source>
</evidence>
<sequence length="69" mass="7076">MDHAASLLQIFGKEPPLSATPTSPPQGGRRSAAVVSSVLGTPQLPASGSRAVCRGLSPLWGRWPAGQRG</sequence>
<proteinExistence type="predicted"/>
<evidence type="ECO:0000313" key="3">
    <source>
        <dbReference type="Proteomes" id="UP000254764"/>
    </source>
</evidence>